<dbReference type="Gene3D" id="1.10.287.370">
    <property type="match status" value="1"/>
</dbReference>
<gene>
    <name evidence="6" type="ORF">AC578_4652</name>
</gene>
<dbReference type="InterPro" id="IPR016655">
    <property type="entry name" value="PFD3"/>
</dbReference>
<evidence type="ECO:0000313" key="6">
    <source>
        <dbReference type="EMBL" id="KXS98348.1"/>
    </source>
</evidence>
<dbReference type="GO" id="GO:0007021">
    <property type="term" value="P:tubulin complex assembly"/>
    <property type="evidence" value="ECO:0007669"/>
    <property type="project" value="TreeGrafter"/>
</dbReference>
<evidence type="ECO:0000256" key="4">
    <source>
        <dbReference type="SAM" id="Coils"/>
    </source>
</evidence>
<comment type="caution">
    <text evidence="6">The sequence shown here is derived from an EMBL/GenBank/DDBJ whole genome shotgun (WGS) entry which is preliminary data.</text>
</comment>
<reference evidence="6 7" key="1">
    <citation type="submission" date="2015-07" db="EMBL/GenBank/DDBJ databases">
        <title>Comparative genomics of the Sigatoka disease complex on banana suggests a link between parallel evolutionary changes in Pseudocercospora fijiensis and Pseudocercospora eumusae and increased virulence on the banana host.</title>
        <authorList>
            <person name="Chang T.-C."/>
            <person name="Salvucci A."/>
            <person name="Crous P.W."/>
            <person name="Stergiopoulos I."/>
        </authorList>
    </citation>
    <scope>NUCLEOTIDE SEQUENCE [LARGE SCALE GENOMIC DNA]</scope>
    <source>
        <strain evidence="6 7">CBS 114824</strain>
    </source>
</reference>
<dbReference type="EMBL" id="LFZN01000115">
    <property type="protein sequence ID" value="KXS98348.1"/>
    <property type="molecule type" value="Genomic_DNA"/>
</dbReference>
<protein>
    <recommendedName>
        <fullName evidence="8">Prefoldin subunit 3</fullName>
    </recommendedName>
</protein>
<comment type="similarity">
    <text evidence="1">Belongs to the prefoldin subunit alpha family.</text>
</comment>
<dbReference type="GO" id="GO:0016272">
    <property type="term" value="C:prefoldin complex"/>
    <property type="evidence" value="ECO:0007669"/>
    <property type="project" value="InterPro"/>
</dbReference>
<accession>A0A139H7L8</accession>
<proteinExistence type="inferred from homology"/>
<dbReference type="PANTHER" id="PTHR12409:SF0">
    <property type="entry name" value="PREFOLDIN SUBUNIT 3"/>
    <property type="match status" value="1"/>
</dbReference>
<name>A0A139H7L8_9PEZI</name>
<feature type="coiled-coil region" evidence="4">
    <location>
        <begin position="159"/>
        <end position="186"/>
    </location>
</feature>
<keyword evidence="3" id="KW-0143">Chaperone</keyword>
<organism evidence="6 7">
    <name type="scientific">Pseudocercospora eumusae</name>
    <dbReference type="NCBI Taxonomy" id="321146"/>
    <lineage>
        <taxon>Eukaryota</taxon>
        <taxon>Fungi</taxon>
        <taxon>Dikarya</taxon>
        <taxon>Ascomycota</taxon>
        <taxon>Pezizomycotina</taxon>
        <taxon>Dothideomycetes</taxon>
        <taxon>Dothideomycetidae</taxon>
        <taxon>Mycosphaerellales</taxon>
        <taxon>Mycosphaerellaceae</taxon>
        <taxon>Pseudocercospora</taxon>
    </lineage>
</organism>
<sequence>MPNTHHPPHVPLQTRPTTSSHPNGHLDPKPQVLSQQEPPTNPRGIPYAPFIDRVEDYVSTRADVETTLKSFQEMISKYQFMQSNNLRRIASLKDKLPDLRRTWEMICFLEQKRNCEDPIEATFEVNDTLYAKAHIRDVEEVFLWLGANVMLSYPLPAASELLQKKISAAQKSLEDCEEDVGFLREQITTMEVATARVYNWDVGMRRKEAAAAAATGKEELDE</sequence>
<dbReference type="InterPro" id="IPR004127">
    <property type="entry name" value="Prefoldin_subunit_alpha"/>
</dbReference>
<keyword evidence="4" id="KW-0175">Coiled coil</keyword>
<evidence type="ECO:0008006" key="8">
    <source>
        <dbReference type="Google" id="ProtNLM"/>
    </source>
</evidence>
<dbReference type="GO" id="GO:0005737">
    <property type="term" value="C:cytoplasm"/>
    <property type="evidence" value="ECO:0007669"/>
    <property type="project" value="TreeGrafter"/>
</dbReference>
<dbReference type="GO" id="GO:0006457">
    <property type="term" value="P:protein folding"/>
    <property type="evidence" value="ECO:0007669"/>
    <property type="project" value="InterPro"/>
</dbReference>
<dbReference type="CDD" id="cd23156">
    <property type="entry name" value="Prefoldin_3"/>
    <property type="match status" value="1"/>
</dbReference>
<comment type="subunit">
    <text evidence="2">Heterohexamer of two PFD-alpha type and four PFD-beta type subunits.</text>
</comment>
<dbReference type="PANTHER" id="PTHR12409">
    <property type="entry name" value="PREFOLDIN SUBUNIT 3"/>
    <property type="match status" value="1"/>
</dbReference>
<dbReference type="GO" id="GO:0015631">
    <property type="term" value="F:tubulin binding"/>
    <property type="evidence" value="ECO:0007669"/>
    <property type="project" value="TreeGrafter"/>
</dbReference>
<evidence type="ECO:0000313" key="7">
    <source>
        <dbReference type="Proteomes" id="UP000070133"/>
    </source>
</evidence>
<evidence type="ECO:0000256" key="1">
    <source>
        <dbReference type="ARBA" id="ARBA00010048"/>
    </source>
</evidence>
<dbReference type="Proteomes" id="UP000070133">
    <property type="component" value="Unassembled WGS sequence"/>
</dbReference>
<dbReference type="SUPFAM" id="SSF46579">
    <property type="entry name" value="Prefoldin"/>
    <property type="match status" value="1"/>
</dbReference>
<dbReference type="OrthoDB" id="329835at2759"/>
<evidence type="ECO:0000256" key="5">
    <source>
        <dbReference type="SAM" id="MobiDB-lite"/>
    </source>
</evidence>
<evidence type="ECO:0000256" key="3">
    <source>
        <dbReference type="ARBA" id="ARBA00023186"/>
    </source>
</evidence>
<evidence type="ECO:0000256" key="2">
    <source>
        <dbReference type="ARBA" id="ARBA00011695"/>
    </source>
</evidence>
<dbReference type="GO" id="GO:0007017">
    <property type="term" value="P:microtubule-based process"/>
    <property type="evidence" value="ECO:0007669"/>
    <property type="project" value="TreeGrafter"/>
</dbReference>
<dbReference type="FunFam" id="1.10.287.370:FF:000001">
    <property type="entry name" value="Prefoldin subunit 3"/>
    <property type="match status" value="1"/>
</dbReference>
<feature type="region of interest" description="Disordered" evidence="5">
    <location>
        <begin position="1"/>
        <end position="47"/>
    </location>
</feature>
<dbReference type="InterPro" id="IPR009053">
    <property type="entry name" value="Prefoldin"/>
</dbReference>
<dbReference type="AlphaFoldDB" id="A0A139H7L8"/>
<dbReference type="Pfam" id="PF02996">
    <property type="entry name" value="Prefoldin"/>
    <property type="match status" value="1"/>
</dbReference>
<keyword evidence="7" id="KW-1185">Reference proteome</keyword>